<keyword evidence="4" id="KW-1185">Reference proteome</keyword>
<protein>
    <submittedName>
        <fullName evidence="3">Uncharacterized protein</fullName>
    </submittedName>
</protein>
<evidence type="ECO:0000313" key="4">
    <source>
        <dbReference type="Proteomes" id="UP000095728"/>
    </source>
</evidence>
<evidence type="ECO:0000256" key="2">
    <source>
        <dbReference type="SAM" id="SignalP"/>
    </source>
</evidence>
<evidence type="ECO:0000313" key="3">
    <source>
        <dbReference type="EMBL" id="OEJ88306.1"/>
    </source>
</evidence>
<dbReference type="AlphaFoldDB" id="A0A1E5RN41"/>
<keyword evidence="2" id="KW-0732">Signal</keyword>
<accession>A0A1E5RN41</accession>
<dbReference type="EMBL" id="LPNM01000005">
    <property type="protein sequence ID" value="OEJ88306.1"/>
    <property type="molecule type" value="Genomic_DNA"/>
</dbReference>
<dbReference type="InParanoid" id="A0A1E5RN41"/>
<comment type="caution">
    <text evidence="3">The sequence shown here is derived from an EMBL/GenBank/DDBJ whole genome shotgun (WGS) entry which is preliminary data.</text>
</comment>
<proteinExistence type="predicted"/>
<feature type="signal peptide" evidence="2">
    <location>
        <begin position="1"/>
        <end position="19"/>
    </location>
</feature>
<gene>
    <name evidence="3" type="ORF">AWRI3579_g876</name>
</gene>
<sequence>MNFIIFLIAVFFLVLFGLALPYFSNLGTYNIKTTYSNNKKNKDFDNKQRESHKRKKLNFSLNVDSEETLQKKYIVDGKTGLKKRVVGDFNQDPNQFDYDVDELIREDEEEEQRQENLKYRRNKSTNGASSNVEELA</sequence>
<feature type="chain" id="PRO_5009184811" evidence="2">
    <location>
        <begin position="20"/>
        <end position="136"/>
    </location>
</feature>
<name>A0A1E5RN41_9ASCO</name>
<dbReference type="Proteomes" id="UP000095728">
    <property type="component" value="Unassembled WGS sequence"/>
</dbReference>
<feature type="region of interest" description="Disordered" evidence="1">
    <location>
        <begin position="107"/>
        <end position="136"/>
    </location>
</feature>
<dbReference type="OrthoDB" id="4092812at2759"/>
<organism evidence="3 4">
    <name type="scientific">Hanseniaspora osmophila</name>
    <dbReference type="NCBI Taxonomy" id="56408"/>
    <lineage>
        <taxon>Eukaryota</taxon>
        <taxon>Fungi</taxon>
        <taxon>Dikarya</taxon>
        <taxon>Ascomycota</taxon>
        <taxon>Saccharomycotina</taxon>
        <taxon>Saccharomycetes</taxon>
        <taxon>Saccharomycodales</taxon>
        <taxon>Saccharomycodaceae</taxon>
        <taxon>Hanseniaspora</taxon>
    </lineage>
</organism>
<feature type="compositionally biased region" description="Polar residues" evidence="1">
    <location>
        <begin position="124"/>
        <end position="136"/>
    </location>
</feature>
<dbReference type="FunCoup" id="A0A1E5RN41">
    <property type="interactions" value="78"/>
</dbReference>
<evidence type="ECO:0000256" key="1">
    <source>
        <dbReference type="SAM" id="MobiDB-lite"/>
    </source>
</evidence>
<reference evidence="4" key="1">
    <citation type="journal article" date="2016" name="Genome Announc.">
        <title>Genome sequences of three species of Hanseniaspora isolated from spontaneous wine fermentations.</title>
        <authorList>
            <person name="Sternes P.R."/>
            <person name="Lee D."/>
            <person name="Kutyna D.R."/>
            <person name="Borneman A.R."/>
        </authorList>
    </citation>
    <scope>NUCLEOTIDE SEQUENCE [LARGE SCALE GENOMIC DNA]</scope>
    <source>
        <strain evidence="4">AWRI3579</strain>
    </source>
</reference>